<dbReference type="PANTHER" id="PTHR48022">
    <property type="entry name" value="PLASTIDIC GLUCOSE TRANSPORTER 4"/>
    <property type="match status" value="1"/>
</dbReference>
<dbReference type="PRINTS" id="PR00171">
    <property type="entry name" value="SUGRTRNSPORT"/>
</dbReference>
<sequence length="517" mass="56278">MGRLLPGITAYNWALVMLLATGPMACGYAMSCLSGAIGQHGFYVSMGYTDDPSDSGYQRTSDFLSAASGTFIGGASVGAVIAAWAADALGRKLSLQLTTLVYMLGGSLQSGAVNPAMFLAARVLSGIGMGSLLAVAPMYQAELSPPESRGFLVAMTGFMFAIGNSLSCWINVGTYFKGVHDPESGFAWRFPLAVQLLPTLILLLGSPILPASPRWLIMKEHHEEAEAVIRRLHGHLGDQAGEYAKREFNQMSKQIAFDSSVSKQIGPFPIIRTASNRKRVFLAFNLLWGTQFLGLTTVGIYGVLVYQQLGMTGPMPLILQAIWVSITMPGNFINAALVDRVGRRPLLLIGICGILTCVILNCTLQGLYLEPNFRPGLKASIFLTFLMICFWSTCIDATQFVYISEIFPSYIRAQGQAVGTLGLTLSNVILLVAAPIALDAIHWKFYLVNISWTILFILTIFFLYPETSGKSIEDLSAIFGDVVVVSFEDAFLEDKEDIQGDRKASVLDTYQEIEIFK</sequence>
<evidence type="ECO:0000313" key="10">
    <source>
        <dbReference type="Proteomes" id="UP000053411"/>
    </source>
</evidence>
<evidence type="ECO:0000256" key="3">
    <source>
        <dbReference type="ARBA" id="ARBA00022448"/>
    </source>
</evidence>
<dbReference type="PROSITE" id="PS00216">
    <property type="entry name" value="SUGAR_TRANSPORT_1"/>
    <property type="match status" value="1"/>
</dbReference>
<dbReference type="EMBL" id="KN848071">
    <property type="protein sequence ID" value="KIX98602.1"/>
    <property type="molecule type" value="Genomic_DNA"/>
</dbReference>
<dbReference type="InterPro" id="IPR005828">
    <property type="entry name" value="MFS_sugar_transport-like"/>
</dbReference>
<feature type="transmembrane region" description="Helical" evidence="7">
    <location>
        <begin position="12"/>
        <end position="43"/>
    </location>
</feature>
<dbReference type="RefSeq" id="XP_016632725.1">
    <property type="nucleotide sequence ID" value="XM_016776406.1"/>
</dbReference>
<dbReference type="InterPro" id="IPR003663">
    <property type="entry name" value="Sugar/inositol_transpt"/>
</dbReference>
<comment type="similarity">
    <text evidence="2">Belongs to the major facilitator superfamily. Sugar transporter (TC 2.A.1.1) family.</text>
</comment>
<dbReference type="Pfam" id="PF00083">
    <property type="entry name" value="Sugar_tr"/>
    <property type="match status" value="1"/>
</dbReference>
<dbReference type="PANTHER" id="PTHR48022:SF38">
    <property type="entry name" value="MAJOR FACILITATOR SUPERFAMILY (MFS) PROFILE DOMAIN-CONTAINING PROTEIN-RELATED"/>
    <property type="match status" value="1"/>
</dbReference>
<keyword evidence="10" id="KW-1185">Reference proteome</keyword>
<keyword evidence="3" id="KW-0813">Transport</keyword>
<feature type="transmembrane region" description="Helical" evidence="7">
    <location>
        <begin position="415"/>
        <end position="437"/>
    </location>
</feature>
<dbReference type="InterPro" id="IPR050360">
    <property type="entry name" value="MFS_Sugar_Transporters"/>
</dbReference>
<feature type="transmembrane region" description="Helical" evidence="7">
    <location>
        <begin position="317"/>
        <end position="338"/>
    </location>
</feature>
<dbReference type="GeneID" id="27711649"/>
<dbReference type="Gene3D" id="1.20.1250.20">
    <property type="entry name" value="MFS general substrate transporter like domains"/>
    <property type="match status" value="1"/>
</dbReference>
<dbReference type="GO" id="GO:0016020">
    <property type="term" value="C:membrane"/>
    <property type="evidence" value="ECO:0007669"/>
    <property type="project" value="UniProtKB-SubCell"/>
</dbReference>
<dbReference type="AlphaFoldDB" id="A0A0D2JYI5"/>
<accession>A0A0D2JYI5</accession>
<evidence type="ECO:0000256" key="5">
    <source>
        <dbReference type="ARBA" id="ARBA00022989"/>
    </source>
</evidence>
<feature type="domain" description="Major facilitator superfamily (MFS) profile" evidence="8">
    <location>
        <begin position="15"/>
        <end position="468"/>
    </location>
</feature>
<feature type="transmembrane region" description="Helical" evidence="7">
    <location>
        <begin position="192"/>
        <end position="211"/>
    </location>
</feature>
<feature type="transmembrane region" description="Helical" evidence="7">
    <location>
        <begin position="280"/>
        <end position="305"/>
    </location>
</feature>
<gene>
    <name evidence="9" type="ORF">Z520_05903</name>
</gene>
<feature type="transmembrane region" description="Helical" evidence="7">
    <location>
        <begin position="119"/>
        <end position="139"/>
    </location>
</feature>
<evidence type="ECO:0000256" key="1">
    <source>
        <dbReference type="ARBA" id="ARBA00004141"/>
    </source>
</evidence>
<dbReference type="PROSITE" id="PS50850">
    <property type="entry name" value="MFS"/>
    <property type="match status" value="1"/>
</dbReference>
<keyword evidence="4 7" id="KW-0812">Transmembrane</keyword>
<evidence type="ECO:0000313" key="9">
    <source>
        <dbReference type="EMBL" id="KIX98602.1"/>
    </source>
</evidence>
<dbReference type="OrthoDB" id="6612291at2759"/>
<feature type="transmembrane region" description="Helical" evidence="7">
    <location>
        <begin position="345"/>
        <end position="369"/>
    </location>
</feature>
<evidence type="ECO:0000256" key="6">
    <source>
        <dbReference type="ARBA" id="ARBA00023136"/>
    </source>
</evidence>
<keyword evidence="6 7" id="KW-0472">Membrane</keyword>
<evidence type="ECO:0000256" key="2">
    <source>
        <dbReference type="ARBA" id="ARBA00010992"/>
    </source>
</evidence>
<comment type="subcellular location">
    <subcellularLocation>
        <location evidence="1">Membrane</location>
        <topology evidence="1">Multi-pass membrane protein</topology>
    </subcellularLocation>
</comment>
<protein>
    <recommendedName>
        <fullName evidence="8">Major facilitator superfamily (MFS) profile domain-containing protein</fullName>
    </recommendedName>
</protein>
<dbReference type="GO" id="GO:0005351">
    <property type="term" value="F:carbohydrate:proton symporter activity"/>
    <property type="evidence" value="ECO:0007669"/>
    <property type="project" value="TreeGrafter"/>
</dbReference>
<evidence type="ECO:0000256" key="4">
    <source>
        <dbReference type="ARBA" id="ARBA00022692"/>
    </source>
</evidence>
<reference evidence="9 10" key="1">
    <citation type="submission" date="2015-01" db="EMBL/GenBank/DDBJ databases">
        <title>The Genome Sequence of Fonsecaea multimorphosa CBS 102226.</title>
        <authorList>
            <consortium name="The Broad Institute Genomics Platform"/>
            <person name="Cuomo C."/>
            <person name="de Hoog S."/>
            <person name="Gorbushina A."/>
            <person name="Stielow B."/>
            <person name="Teixiera M."/>
            <person name="Abouelleil A."/>
            <person name="Chapman S.B."/>
            <person name="Priest M."/>
            <person name="Young S.K."/>
            <person name="Wortman J."/>
            <person name="Nusbaum C."/>
            <person name="Birren B."/>
        </authorList>
    </citation>
    <scope>NUCLEOTIDE SEQUENCE [LARGE SCALE GENOMIC DNA]</scope>
    <source>
        <strain evidence="9 10">CBS 102226</strain>
    </source>
</reference>
<feature type="transmembrane region" description="Helical" evidence="7">
    <location>
        <begin position="63"/>
        <end position="86"/>
    </location>
</feature>
<dbReference type="InterPro" id="IPR036259">
    <property type="entry name" value="MFS_trans_sf"/>
</dbReference>
<dbReference type="SUPFAM" id="SSF103473">
    <property type="entry name" value="MFS general substrate transporter"/>
    <property type="match status" value="1"/>
</dbReference>
<dbReference type="PROSITE" id="PS00217">
    <property type="entry name" value="SUGAR_TRANSPORT_2"/>
    <property type="match status" value="1"/>
</dbReference>
<feature type="transmembrane region" description="Helical" evidence="7">
    <location>
        <begin position="443"/>
        <end position="464"/>
    </location>
</feature>
<dbReference type="InterPro" id="IPR005829">
    <property type="entry name" value="Sugar_transporter_CS"/>
</dbReference>
<organism evidence="9 10">
    <name type="scientific">Fonsecaea multimorphosa CBS 102226</name>
    <dbReference type="NCBI Taxonomy" id="1442371"/>
    <lineage>
        <taxon>Eukaryota</taxon>
        <taxon>Fungi</taxon>
        <taxon>Dikarya</taxon>
        <taxon>Ascomycota</taxon>
        <taxon>Pezizomycotina</taxon>
        <taxon>Eurotiomycetes</taxon>
        <taxon>Chaetothyriomycetidae</taxon>
        <taxon>Chaetothyriales</taxon>
        <taxon>Herpotrichiellaceae</taxon>
        <taxon>Fonsecaea</taxon>
    </lineage>
</organism>
<evidence type="ECO:0000256" key="7">
    <source>
        <dbReference type="SAM" id="Phobius"/>
    </source>
</evidence>
<dbReference type="InterPro" id="IPR020846">
    <property type="entry name" value="MFS_dom"/>
</dbReference>
<dbReference type="Proteomes" id="UP000053411">
    <property type="component" value="Unassembled WGS sequence"/>
</dbReference>
<proteinExistence type="inferred from homology"/>
<feature type="transmembrane region" description="Helical" evidence="7">
    <location>
        <begin position="381"/>
        <end position="403"/>
    </location>
</feature>
<dbReference type="VEuPathDB" id="FungiDB:Z520_05903"/>
<keyword evidence="5 7" id="KW-1133">Transmembrane helix</keyword>
<feature type="transmembrane region" description="Helical" evidence="7">
    <location>
        <begin position="151"/>
        <end position="172"/>
    </location>
</feature>
<evidence type="ECO:0000259" key="8">
    <source>
        <dbReference type="PROSITE" id="PS50850"/>
    </source>
</evidence>
<name>A0A0D2JYI5_9EURO</name>